<dbReference type="Proteomes" id="UP000887575">
    <property type="component" value="Unassembled WGS sequence"/>
</dbReference>
<feature type="transmembrane region" description="Helical" evidence="2">
    <location>
        <begin position="27"/>
        <end position="50"/>
    </location>
</feature>
<dbReference type="InterPro" id="IPR019428">
    <property type="entry name" value="7TM_GPCR_serpentine_rcpt_Str"/>
</dbReference>
<accession>A0AAF3ERI7</accession>
<feature type="transmembrane region" description="Helical" evidence="2">
    <location>
        <begin position="139"/>
        <end position="161"/>
    </location>
</feature>
<keyword evidence="3" id="KW-1185">Reference proteome</keyword>
<name>A0AAF3ERI7_9BILA</name>
<feature type="region of interest" description="Disordered" evidence="1">
    <location>
        <begin position="274"/>
        <end position="293"/>
    </location>
</feature>
<evidence type="ECO:0000256" key="2">
    <source>
        <dbReference type="SAM" id="Phobius"/>
    </source>
</evidence>
<dbReference type="Pfam" id="PF10326">
    <property type="entry name" value="7TM_GPCR_Str"/>
    <property type="match status" value="1"/>
</dbReference>
<organism evidence="3 4">
    <name type="scientific">Mesorhabditis belari</name>
    <dbReference type="NCBI Taxonomy" id="2138241"/>
    <lineage>
        <taxon>Eukaryota</taxon>
        <taxon>Metazoa</taxon>
        <taxon>Ecdysozoa</taxon>
        <taxon>Nematoda</taxon>
        <taxon>Chromadorea</taxon>
        <taxon>Rhabditida</taxon>
        <taxon>Rhabditina</taxon>
        <taxon>Rhabditomorpha</taxon>
        <taxon>Rhabditoidea</taxon>
        <taxon>Rhabditidae</taxon>
        <taxon>Mesorhabditinae</taxon>
        <taxon>Mesorhabditis</taxon>
    </lineage>
</organism>
<sequence length="293" mass="33284">MVFLINKRGFFCISKNFSRSGSYLANWWALVFYMHTFAQSLSLLGVHCLFRYSMITGQFQFLFKRWWGILLLFVIHFTVAGLYACFGIFGLGPTDFRRFHWTEDMKNYMGITIDDRLYYFASVFKYLDENGQVHYGWDILGGSGCFLVCGIFYTIVCWTGIKLYSFVKKSVMPATKKRIQLQLLNVLLAQAISPLVCECLPVGAVVYGGILGIVQPYQGIYVTTFVSGYSAVDALLTLILFRAYRRRALTIFLAPFNGCKTVGQVYSLTKTSKGLNSSQTTSENPAQTIKQQE</sequence>
<dbReference type="AlphaFoldDB" id="A0AAF3ERI7"/>
<keyword evidence="2" id="KW-0812">Transmembrane</keyword>
<evidence type="ECO:0000313" key="4">
    <source>
        <dbReference type="WBParaSite" id="MBELARI_LOCUS16720"/>
    </source>
</evidence>
<feature type="transmembrane region" description="Helical" evidence="2">
    <location>
        <begin position="220"/>
        <end position="241"/>
    </location>
</feature>
<reference evidence="4" key="1">
    <citation type="submission" date="2024-02" db="UniProtKB">
        <authorList>
            <consortium name="WormBaseParasite"/>
        </authorList>
    </citation>
    <scope>IDENTIFICATION</scope>
</reference>
<proteinExistence type="predicted"/>
<keyword evidence="2" id="KW-1133">Transmembrane helix</keyword>
<feature type="transmembrane region" description="Helical" evidence="2">
    <location>
        <begin position="181"/>
        <end position="214"/>
    </location>
</feature>
<dbReference type="PANTHER" id="PTHR22943">
    <property type="entry name" value="7-TRANSMEMBRANE DOMAIN RECEPTOR C.ELEGANS"/>
    <property type="match status" value="1"/>
</dbReference>
<evidence type="ECO:0000256" key="1">
    <source>
        <dbReference type="SAM" id="MobiDB-lite"/>
    </source>
</evidence>
<dbReference type="SUPFAM" id="SSF81321">
    <property type="entry name" value="Family A G protein-coupled receptor-like"/>
    <property type="match status" value="1"/>
</dbReference>
<dbReference type="WBParaSite" id="MBELARI_LOCUS16720">
    <property type="protein sequence ID" value="MBELARI_LOCUS16720"/>
    <property type="gene ID" value="MBELARI_LOCUS16720"/>
</dbReference>
<evidence type="ECO:0000313" key="3">
    <source>
        <dbReference type="Proteomes" id="UP000887575"/>
    </source>
</evidence>
<keyword evidence="2" id="KW-0472">Membrane</keyword>
<dbReference type="PANTHER" id="PTHR22943:SF248">
    <property type="entry name" value="SEVEN TM RECEPTOR"/>
    <property type="match status" value="1"/>
</dbReference>
<protein>
    <submittedName>
        <fullName evidence="4">Uncharacterized protein</fullName>
    </submittedName>
</protein>
<feature type="transmembrane region" description="Helical" evidence="2">
    <location>
        <begin position="70"/>
        <end position="91"/>
    </location>
</feature>